<evidence type="ECO:0000313" key="1">
    <source>
        <dbReference type="EMBL" id="KKL10471.1"/>
    </source>
</evidence>
<name>A0A0F9CXU9_9ZZZZ</name>
<sequence>MPLFDDIVSKIKGVDDKGKIVEFKDGKRYSINKLHGLLKQHKSGEFVTISDKDLKTNGDAVEFYKSQLAILDLFKEYERRGNNIQNLQNIINSNSKGTGKTLSETHIKADEIYRLTESKVFHNADQLIGEYISQTKYNNLKEKLLGVYENGW</sequence>
<gene>
    <name evidence="1" type="ORF">LCGC14_2555490</name>
</gene>
<dbReference type="EMBL" id="LAZR01042048">
    <property type="protein sequence ID" value="KKL10471.1"/>
    <property type="molecule type" value="Genomic_DNA"/>
</dbReference>
<protein>
    <submittedName>
        <fullName evidence="1">Uncharacterized protein</fullName>
    </submittedName>
</protein>
<accession>A0A0F9CXU9</accession>
<organism evidence="1">
    <name type="scientific">marine sediment metagenome</name>
    <dbReference type="NCBI Taxonomy" id="412755"/>
    <lineage>
        <taxon>unclassified sequences</taxon>
        <taxon>metagenomes</taxon>
        <taxon>ecological metagenomes</taxon>
    </lineage>
</organism>
<reference evidence="1" key="1">
    <citation type="journal article" date="2015" name="Nature">
        <title>Complex archaea that bridge the gap between prokaryotes and eukaryotes.</title>
        <authorList>
            <person name="Spang A."/>
            <person name="Saw J.H."/>
            <person name="Jorgensen S.L."/>
            <person name="Zaremba-Niedzwiedzka K."/>
            <person name="Martijn J."/>
            <person name="Lind A.E."/>
            <person name="van Eijk R."/>
            <person name="Schleper C."/>
            <person name="Guy L."/>
            <person name="Ettema T.J."/>
        </authorList>
    </citation>
    <scope>NUCLEOTIDE SEQUENCE</scope>
</reference>
<comment type="caution">
    <text evidence="1">The sequence shown here is derived from an EMBL/GenBank/DDBJ whole genome shotgun (WGS) entry which is preliminary data.</text>
</comment>
<dbReference type="AlphaFoldDB" id="A0A0F9CXU9"/>
<proteinExistence type="predicted"/>